<dbReference type="EMBL" id="FOMJ01000022">
    <property type="protein sequence ID" value="SFD96954.1"/>
    <property type="molecule type" value="Genomic_DNA"/>
</dbReference>
<dbReference type="SUPFAM" id="SSF53098">
    <property type="entry name" value="Ribonuclease H-like"/>
    <property type="match status" value="1"/>
</dbReference>
<dbReference type="GO" id="GO:0015074">
    <property type="term" value="P:DNA integration"/>
    <property type="evidence" value="ECO:0007669"/>
    <property type="project" value="InterPro"/>
</dbReference>
<dbReference type="InterPro" id="IPR048020">
    <property type="entry name" value="Transpos_IS3"/>
</dbReference>
<proteinExistence type="predicted"/>
<dbReference type="InterPro" id="IPR001584">
    <property type="entry name" value="Integrase_cat-core"/>
</dbReference>
<dbReference type="PANTHER" id="PTHR46889:SF4">
    <property type="entry name" value="TRANSPOSASE INSO FOR INSERTION SEQUENCE ELEMENT IS911B-RELATED"/>
    <property type="match status" value="1"/>
</dbReference>
<name>A0A1I1WP15_9GAMM</name>
<dbReference type="PANTHER" id="PTHR46889">
    <property type="entry name" value="TRANSPOSASE INSF FOR INSERTION SEQUENCE IS3B-RELATED"/>
    <property type="match status" value="1"/>
</dbReference>
<dbReference type="Gene3D" id="3.30.420.10">
    <property type="entry name" value="Ribonuclease H-like superfamily/Ribonuclease H"/>
    <property type="match status" value="1"/>
</dbReference>
<organism evidence="3 4">
    <name type="scientific">Thiohalospira halophila DSM 15071</name>
    <dbReference type="NCBI Taxonomy" id="1123397"/>
    <lineage>
        <taxon>Bacteria</taxon>
        <taxon>Pseudomonadati</taxon>
        <taxon>Pseudomonadota</taxon>
        <taxon>Gammaproteobacteria</taxon>
        <taxon>Thiohalospirales</taxon>
        <taxon>Thiohalospiraceae</taxon>
        <taxon>Thiohalospira</taxon>
    </lineage>
</organism>
<dbReference type="AlphaFoldDB" id="A0A1I1WP15"/>
<feature type="domain" description="Integrase catalytic" evidence="2">
    <location>
        <begin position="136"/>
        <end position="302"/>
    </location>
</feature>
<dbReference type="PROSITE" id="PS50994">
    <property type="entry name" value="INTEGRASE"/>
    <property type="match status" value="1"/>
</dbReference>
<keyword evidence="4" id="KW-1185">Reference proteome</keyword>
<dbReference type="SUPFAM" id="SSF46689">
    <property type="entry name" value="Homeodomain-like"/>
    <property type="match status" value="1"/>
</dbReference>
<evidence type="ECO:0000313" key="4">
    <source>
        <dbReference type="Proteomes" id="UP000198611"/>
    </source>
</evidence>
<feature type="compositionally biased region" description="Basic and acidic residues" evidence="1">
    <location>
        <begin position="310"/>
        <end position="322"/>
    </location>
</feature>
<protein>
    <submittedName>
        <fullName evidence="3">Transposase InsO and inactivated derivatives</fullName>
    </submittedName>
</protein>
<dbReference type="InterPro" id="IPR036397">
    <property type="entry name" value="RNaseH_sf"/>
</dbReference>
<reference evidence="3 4" key="1">
    <citation type="submission" date="2016-10" db="EMBL/GenBank/DDBJ databases">
        <authorList>
            <person name="de Groot N.N."/>
        </authorList>
    </citation>
    <scope>NUCLEOTIDE SEQUENCE [LARGE SCALE GENOMIC DNA]</scope>
    <source>
        <strain evidence="3 4">HL3</strain>
    </source>
</reference>
<sequence>MISAPDRYRAVELIDEARAAGARQAAACKALGLTARTYQRWTRERTVQTDRRPEAERPKPAHALTDEEVAAILEACHRPEWADLPPAQIIARLLDEEGRYIASEASFYRVLRAHGEQKHRGRARAPVVQAKPTTYRADAPCQIWCWDITWLPGPVRGQFYYLFLILDLYSRKVVGWEVHERESGALGAEVVERAVLAEGCLNEPLVLHSDNGSPMKGATMLETLRRLQIEPSFSRPRVSNDNAFAEAVFRTCKYVPGFQTEGFGSLEAARGWVHGFVRWYNEENRHSRIQYVTPQQRHDGDDEAILGDRQARYDEAKAENPRRWSGPTRDWRPAGPVWLNPERRTACEPDQVAA</sequence>
<dbReference type="InterPro" id="IPR012337">
    <property type="entry name" value="RNaseH-like_sf"/>
</dbReference>
<evidence type="ECO:0000256" key="1">
    <source>
        <dbReference type="SAM" id="MobiDB-lite"/>
    </source>
</evidence>
<evidence type="ECO:0000313" key="3">
    <source>
        <dbReference type="EMBL" id="SFD96954.1"/>
    </source>
</evidence>
<dbReference type="STRING" id="1123397.SAMN05660831_02706"/>
<dbReference type="InterPro" id="IPR050900">
    <property type="entry name" value="Transposase_IS3/IS150/IS904"/>
</dbReference>
<dbReference type="Pfam" id="PF00665">
    <property type="entry name" value="rve"/>
    <property type="match status" value="1"/>
</dbReference>
<gene>
    <name evidence="3" type="ORF">SAMN05660831_02706</name>
</gene>
<dbReference type="Proteomes" id="UP000198611">
    <property type="component" value="Unassembled WGS sequence"/>
</dbReference>
<accession>A0A1I1WP15</accession>
<dbReference type="InterPro" id="IPR009057">
    <property type="entry name" value="Homeodomain-like_sf"/>
</dbReference>
<evidence type="ECO:0000259" key="2">
    <source>
        <dbReference type="PROSITE" id="PS50994"/>
    </source>
</evidence>
<dbReference type="NCBIfam" id="NF033516">
    <property type="entry name" value="transpos_IS3"/>
    <property type="match status" value="1"/>
</dbReference>
<feature type="region of interest" description="Disordered" evidence="1">
    <location>
        <begin position="310"/>
        <end position="354"/>
    </location>
</feature>
<dbReference type="GO" id="GO:0003676">
    <property type="term" value="F:nucleic acid binding"/>
    <property type="evidence" value="ECO:0007669"/>
    <property type="project" value="InterPro"/>
</dbReference>